<gene>
    <name evidence="2" type="ORF">WNY77_21340</name>
</gene>
<comment type="caution">
    <text evidence="2">The sequence shown here is derived from an EMBL/GenBank/DDBJ whole genome shotgun (WGS) entry which is preliminary data.</text>
</comment>
<feature type="transmembrane region" description="Helical" evidence="1">
    <location>
        <begin position="84"/>
        <end position="105"/>
    </location>
</feature>
<dbReference type="RefSeq" id="WP_342882902.1">
    <property type="nucleotide sequence ID" value="NZ_JBBMQS010000026.1"/>
</dbReference>
<keyword evidence="1" id="KW-0472">Membrane</keyword>
<keyword evidence="3" id="KW-1185">Reference proteome</keyword>
<feature type="transmembrane region" description="Helical" evidence="1">
    <location>
        <begin position="12"/>
        <end position="32"/>
    </location>
</feature>
<proteinExistence type="predicted"/>
<sequence>MDEQDALKMEFDYCKHIATISAGAILVVVTFSEKFTKNDFSYTAATAVFLFVVAIIGTIQVQMDIVDERKLKPVTKFKQFGRRLTLFGFIGGFIALLFNAFSAIAT</sequence>
<evidence type="ECO:0000256" key="1">
    <source>
        <dbReference type="SAM" id="Phobius"/>
    </source>
</evidence>
<dbReference type="EMBL" id="JBBMQS010000026">
    <property type="protein sequence ID" value="MEM5499956.1"/>
    <property type="molecule type" value="Genomic_DNA"/>
</dbReference>
<accession>A0ABU9T2L7</accession>
<dbReference type="Proteomes" id="UP001461163">
    <property type="component" value="Unassembled WGS sequence"/>
</dbReference>
<keyword evidence="1" id="KW-0812">Transmembrane</keyword>
<evidence type="ECO:0000313" key="2">
    <source>
        <dbReference type="EMBL" id="MEM5499956.1"/>
    </source>
</evidence>
<name>A0ABU9T2L7_9ALTE</name>
<organism evidence="2 3">
    <name type="scientific">Paraglaciecola mesophila</name>
    <dbReference type="NCBI Taxonomy" id="197222"/>
    <lineage>
        <taxon>Bacteria</taxon>
        <taxon>Pseudomonadati</taxon>
        <taxon>Pseudomonadota</taxon>
        <taxon>Gammaproteobacteria</taxon>
        <taxon>Alteromonadales</taxon>
        <taxon>Alteromonadaceae</taxon>
        <taxon>Paraglaciecola</taxon>
    </lineage>
</organism>
<protein>
    <submittedName>
        <fullName evidence="2">Uncharacterized protein</fullName>
    </submittedName>
</protein>
<keyword evidence="1" id="KW-1133">Transmembrane helix</keyword>
<reference evidence="2 3" key="1">
    <citation type="submission" date="2024-03" db="EMBL/GenBank/DDBJ databases">
        <title>Community enrichment and isolation of bacterial strains for fucoidan degradation.</title>
        <authorList>
            <person name="Sichert A."/>
        </authorList>
    </citation>
    <scope>NUCLEOTIDE SEQUENCE [LARGE SCALE GENOMIC DNA]</scope>
    <source>
        <strain evidence="2 3">AS12</strain>
    </source>
</reference>
<feature type="transmembrane region" description="Helical" evidence="1">
    <location>
        <begin position="44"/>
        <end position="63"/>
    </location>
</feature>
<evidence type="ECO:0000313" key="3">
    <source>
        <dbReference type="Proteomes" id="UP001461163"/>
    </source>
</evidence>